<gene>
    <name evidence="1" type="ORF">ACETIH_18805</name>
</gene>
<organism evidence="1 2">
    <name type="scientific">Microvirga arabica</name>
    <dbReference type="NCBI Taxonomy" id="1128671"/>
    <lineage>
        <taxon>Bacteria</taxon>
        <taxon>Pseudomonadati</taxon>
        <taxon>Pseudomonadota</taxon>
        <taxon>Alphaproteobacteria</taxon>
        <taxon>Hyphomicrobiales</taxon>
        <taxon>Methylobacteriaceae</taxon>
        <taxon>Microvirga</taxon>
    </lineage>
</organism>
<dbReference type="EMBL" id="JBHOMY010000078">
    <property type="protein sequence ID" value="MFC1458705.1"/>
    <property type="molecule type" value="Genomic_DNA"/>
</dbReference>
<name>A0ABV6YC38_9HYPH</name>
<dbReference type="RefSeq" id="WP_377030601.1">
    <property type="nucleotide sequence ID" value="NZ_JBHOMY010000078.1"/>
</dbReference>
<proteinExistence type="predicted"/>
<reference evidence="1 2" key="1">
    <citation type="submission" date="2024-09" db="EMBL/GenBank/DDBJ databases">
        <title>Nodulacao em especies de Leguminosae Basais da Amazonia e Caracterizacao dos Rizobios e Bacterias Associadas aos Nodulos.</title>
        <authorList>
            <person name="Jambeiro I.C.A."/>
            <person name="Lopes I.S."/>
            <person name="Aguiar E.R.G.R."/>
            <person name="Santos A.F.J."/>
            <person name="Dos Santos J.M.F."/>
            <person name="Gross E."/>
        </authorList>
    </citation>
    <scope>NUCLEOTIDE SEQUENCE [LARGE SCALE GENOMIC DNA]</scope>
    <source>
        <strain evidence="1 2">BRUESC1165</strain>
    </source>
</reference>
<protein>
    <submittedName>
        <fullName evidence="1">Uncharacterized protein</fullName>
    </submittedName>
</protein>
<sequence length="45" mass="4930">MAQVLTYCTTKLFSHAVLPLVMIRPQPVASANDDYPLAASPGVWR</sequence>
<accession>A0ABV6YC38</accession>
<dbReference type="Proteomes" id="UP001593940">
    <property type="component" value="Unassembled WGS sequence"/>
</dbReference>
<comment type="caution">
    <text evidence="1">The sequence shown here is derived from an EMBL/GenBank/DDBJ whole genome shotgun (WGS) entry which is preliminary data.</text>
</comment>
<evidence type="ECO:0000313" key="1">
    <source>
        <dbReference type="EMBL" id="MFC1458705.1"/>
    </source>
</evidence>
<keyword evidence="2" id="KW-1185">Reference proteome</keyword>
<evidence type="ECO:0000313" key="2">
    <source>
        <dbReference type="Proteomes" id="UP001593940"/>
    </source>
</evidence>